<evidence type="ECO:0000256" key="7">
    <source>
        <dbReference type="ARBA" id="ARBA00022967"/>
    </source>
</evidence>
<keyword evidence="1" id="KW-0813">Transport</keyword>
<evidence type="ECO:0000256" key="2">
    <source>
        <dbReference type="ARBA" id="ARBA00022475"/>
    </source>
</evidence>
<feature type="domain" description="ABC transporter" evidence="9">
    <location>
        <begin position="171"/>
        <end position="417"/>
    </location>
</feature>
<dbReference type="EMBL" id="CP005990">
    <property type="protein sequence ID" value="AGY92639.1"/>
    <property type="molecule type" value="Genomic_DNA"/>
</dbReference>
<organism evidence="10 11">
    <name type="scientific">Spiribacter curvatus</name>
    <dbReference type="NCBI Taxonomy" id="1335757"/>
    <lineage>
        <taxon>Bacteria</taxon>
        <taxon>Pseudomonadati</taxon>
        <taxon>Pseudomonadota</taxon>
        <taxon>Gammaproteobacteria</taxon>
        <taxon>Chromatiales</taxon>
        <taxon>Ectothiorhodospiraceae</taxon>
        <taxon>Spiribacter</taxon>
    </lineage>
</organism>
<keyword evidence="3" id="KW-0762">Sugar transport</keyword>
<dbReference type="KEGG" id="spiu:SPICUR_08555"/>
<sequence>MSLLPNLTVAENIALPQQLVKAKGRLLRPIMPTKLDATAAKALEVVGLPSGRAFLRRQIDTLPLSTRQLVAISRTVAIDAKLVIMDEPTTSLTRNEVNHLIRVIRRLQENGAAVLFVTHKLDEAREIGGTGFVMRDGELIRECDLSASTNVDLAYWMTGRELEQGRFREAMPQSDVPLLEVMGLSHFQHYNGINLTVGHGEILGITGLSDSGRNEIGLALAGMMKPQAGCIKLGGVRLDVSRPFRVIEAGVAYVPEERLDEGLFLDKPIFINIAMSVTSRLKGALGLVSIARMRSLADRLVRSLEIMISHLDAPVSSLSGGNQQRVLIGRWLATSPRLLVLHGPTMGVDVGSKDTIYRIIHAEAQAGTGIIMISDDLPELIQNCDRILVMSRGRLRRDIKADTVDEKTLYDAVVGSDERLPNDE</sequence>
<proteinExistence type="predicted"/>
<evidence type="ECO:0000259" key="9">
    <source>
        <dbReference type="PROSITE" id="PS50893"/>
    </source>
</evidence>
<protein>
    <recommendedName>
        <fullName evidence="9">ABC transporter domain-containing protein</fullName>
    </recommendedName>
</protein>
<dbReference type="Proteomes" id="UP000017640">
    <property type="component" value="Chromosome"/>
</dbReference>
<dbReference type="CDD" id="cd03215">
    <property type="entry name" value="ABC_Carb_Monos_II"/>
    <property type="match status" value="1"/>
</dbReference>
<dbReference type="PANTHER" id="PTHR43790">
    <property type="entry name" value="CARBOHYDRATE TRANSPORT ATP-BINDING PROTEIN MG119-RELATED"/>
    <property type="match status" value="1"/>
</dbReference>
<keyword evidence="7" id="KW-1278">Translocase</keyword>
<evidence type="ECO:0000256" key="1">
    <source>
        <dbReference type="ARBA" id="ARBA00022448"/>
    </source>
</evidence>
<evidence type="ECO:0000256" key="8">
    <source>
        <dbReference type="ARBA" id="ARBA00023136"/>
    </source>
</evidence>
<dbReference type="AlphaFoldDB" id="U5T561"/>
<dbReference type="InterPro" id="IPR003439">
    <property type="entry name" value="ABC_transporter-like_ATP-bd"/>
</dbReference>
<evidence type="ECO:0000256" key="6">
    <source>
        <dbReference type="ARBA" id="ARBA00022840"/>
    </source>
</evidence>
<dbReference type="InterPro" id="IPR017871">
    <property type="entry name" value="ABC_transporter-like_CS"/>
</dbReference>
<dbReference type="GO" id="GO:0005524">
    <property type="term" value="F:ATP binding"/>
    <property type="evidence" value="ECO:0007669"/>
    <property type="project" value="UniProtKB-KW"/>
</dbReference>
<evidence type="ECO:0000313" key="11">
    <source>
        <dbReference type="Proteomes" id="UP000017640"/>
    </source>
</evidence>
<dbReference type="Pfam" id="PF00005">
    <property type="entry name" value="ABC_tran"/>
    <property type="match status" value="2"/>
</dbReference>
<keyword evidence="5" id="KW-0547">Nucleotide-binding</keyword>
<gene>
    <name evidence="10" type="ORF">SPICUR_08555</name>
</gene>
<dbReference type="HOGENOM" id="CLU_000604_92_3_6"/>
<dbReference type="PROSITE" id="PS50893">
    <property type="entry name" value="ABC_TRANSPORTER_2"/>
    <property type="match status" value="1"/>
</dbReference>
<dbReference type="InterPro" id="IPR050107">
    <property type="entry name" value="ABC_carbohydrate_import_ATPase"/>
</dbReference>
<keyword evidence="4" id="KW-0677">Repeat</keyword>
<dbReference type="GO" id="GO:0016887">
    <property type="term" value="F:ATP hydrolysis activity"/>
    <property type="evidence" value="ECO:0007669"/>
    <property type="project" value="InterPro"/>
</dbReference>
<dbReference type="PROSITE" id="PS00211">
    <property type="entry name" value="ABC_TRANSPORTER_1"/>
    <property type="match status" value="1"/>
</dbReference>
<evidence type="ECO:0000256" key="5">
    <source>
        <dbReference type="ARBA" id="ARBA00022741"/>
    </source>
</evidence>
<keyword evidence="8" id="KW-0472">Membrane</keyword>
<name>U5T561_9GAMM</name>
<dbReference type="PANTHER" id="PTHR43790:SF1">
    <property type="entry name" value="XYLOSE IMPORT ATP-BINDING PROTEIN XYLG"/>
    <property type="match status" value="1"/>
</dbReference>
<dbReference type="PATRIC" id="fig|1335757.3.peg.1669"/>
<keyword evidence="2" id="KW-1003">Cell membrane</keyword>
<dbReference type="InterPro" id="IPR027417">
    <property type="entry name" value="P-loop_NTPase"/>
</dbReference>
<evidence type="ECO:0000256" key="4">
    <source>
        <dbReference type="ARBA" id="ARBA00022737"/>
    </source>
</evidence>
<accession>U5T561</accession>
<reference evidence="10 11" key="1">
    <citation type="journal article" date="2013" name="BMC Genomics">
        <title>Genomes of "Spiribacter", a streamlined, successful halophilic bacterium.</title>
        <authorList>
            <person name="Lopez-Perez M."/>
            <person name="Ghai R."/>
            <person name="Leon M.J."/>
            <person name="Rodriguez-Olmos A."/>
            <person name="Copa-Patino J.L."/>
            <person name="Soliveri J."/>
            <person name="Sanchez-Porro C."/>
            <person name="Ventosa A."/>
            <person name="Rodriguez-Valera F."/>
        </authorList>
    </citation>
    <scope>NUCLEOTIDE SEQUENCE [LARGE SCALE GENOMIC DNA]</scope>
    <source>
        <strain evidence="10 11">UAH-SP71</strain>
    </source>
</reference>
<evidence type="ECO:0000313" key="10">
    <source>
        <dbReference type="EMBL" id="AGY92639.1"/>
    </source>
</evidence>
<keyword evidence="6" id="KW-0067">ATP-binding</keyword>
<dbReference type="STRING" id="1335757.SPICUR_08555"/>
<dbReference type="SUPFAM" id="SSF52540">
    <property type="entry name" value="P-loop containing nucleoside triphosphate hydrolases"/>
    <property type="match status" value="2"/>
</dbReference>
<dbReference type="Gene3D" id="3.40.50.300">
    <property type="entry name" value="P-loop containing nucleotide triphosphate hydrolases"/>
    <property type="match status" value="2"/>
</dbReference>
<evidence type="ECO:0000256" key="3">
    <source>
        <dbReference type="ARBA" id="ARBA00022597"/>
    </source>
</evidence>
<keyword evidence="11" id="KW-1185">Reference proteome</keyword>
<dbReference type="eggNOG" id="COG1129">
    <property type="taxonomic scope" value="Bacteria"/>
</dbReference>